<evidence type="ECO:0000256" key="1">
    <source>
        <dbReference type="SAM" id="Phobius"/>
    </source>
</evidence>
<evidence type="ECO:0000313" key="3">
    <source>
        <dbReference type="EMBL" id="MCY0092950.1"/>
    </source>
</evidence>
<keyword evidence="4" id="KW-1185">Reference proteome</keyword>
<reference evidence="3" key="1">
    <citation type="submission" date="2022-10" db="EMBL/GenBank/DDBJ databases">
        <title>Hoeflea sp. J2-29, isolated from marine algae.</title>
        <authorList>
            <person name="Kristyanto S."/>
            <person name="Kim J.M."/>
            <person name="Jeon C.O."/>
        </authorList>
    </citation>
    <scope>NUCLEOTIDE SEQUENCE</scope>
    <source>
        <strain evidence="3">J2-29</strain>
    </source>
</reference>
<name>A0ABT3YAP3_9HYPH</name>
<sequence length="190" mass="20955">MTGFLTELRQTIRKLRGDRTGVGAVEFALVAPVLIVLYMGSLEVSIAMSVNKKLSRAASTVADLVTQDESINKPFLESMLNVAESVMTPFQSDGLKLKITGIEINGAGVGKVTWSWQEDGTKPYAINSTQTLPQDLAIPNTFLVRTEIAFDHDLMLFMSGLKGVDFRTIHMTKTYHLRQRIGDSVVCEKC</sequence>
<evidence type="ECO:0000313" key="4">
    <source>
        <dbReference type="Proteomes" id="UP001081283"/>
    </source>
</evidence>
<gene>
    <name evidence="3" type="ORF">OEG82_02690</name>
</gene>
<feature type="domain" description="TadE-like" evidence="2">
    <location>
        <begin position="21"/>
        <end position="62"/>
    </location>
</feature>
<dbReference type="EMBL" id="JAOVZQ010000001">
    <property type="protein sequence ID" value="MCY0092950.1"/>
    <property type="molecule type" value="Genomic_DNA"/>
</dbReference>
<protein>
    <submittedName>
        <fullName evidence="3">Pilus assembly protein</fullName>
    </submittedName>
</protein>
<keyword evidence="1" id="KW-0472">Membrane</keyword>
<keyword evidence="1" id="KW-0812">Transmembrane</keyword>
<proteinExistence type="predicted"/>
<dbReference type="RefSeq" id="WP_267610933.1">
    <property type="nucleotide sequence ID" value="NZ_JAOVZQ010000001.1"/>
</dbReference>
<dbReference type="Pfam" id="PF07811">
    <property type="entry name" value="TadE"/>
    <property type="match status" value="1"/>
</dbReference>
<evidence type="ECO:0000259" key="2">
    <source>
        <dbReference type="Pfam" id="PF07811"/>
    </source>
</evidence>
<dbReference type="InterPro" id="IPR012495">
    <property type="entry name" value="TadE-like_dom"/>
</dbReference>
<organism evidence="3 4">
    <name type="scientific">Hoeflea ulvae</name>
    <dbReference type="NCBI Taxonomy" id="2983764"/>
    <lineage>
        <taxon>Bacteria</taxon>
        <taxon>Pseudomonadati</taxon>
        <taxon>Pseudomonadota</taxon>
        <taxon>Alphaproteobacteria</taxon>
        <taxon>Hyphomicrobiales</taxon>
        <taxon>Rhizobiaceae</taxon>
        <taxon>Hoeflea</taxon>
    </lineage>
</organism>
<accession>A0ABT3YAP3</accession>
<dbReference type="Proteomes" id="UP001081283">
    <property type="component" value="Unassembled WGS sequence"/>
</dbReference>
<keyword evidence="1" id="KW-1133">Transmembrane helix</keyword>
<feature type="transmembrane region" description="Helical" evidence="1">
    <location>
        <begin position="21"/>
        <end position="40"/>
    </location>
</feature>
<comment type="caution">
    <text evidence="3">The sequence shown here is derived from an EMBL/GenBank/DDBJ whole genome shotgun (WGS) entry which is preliminary data.</text>
</comment>